<feature type="domain" description="4'-phosphopantetheinyl transferase" evidence="7">
    <location>
        <begin position="107"/>
        <end position="196"/>
    </location>
</feature>
<keyword evidence="5" id="KW-0460">Magnesium</keyword>
<dbReference type="EMBL" id="BAUU01000061">
    <property type="protein sequence ID" value="GAE32912.1"/>
    <property type="molecule type" value="Genomic_DNA"/>
</dbReference>
<comment type="similarity">
    <text evidence="2">Belongs to the P-Pant transferase superfamily. Gsp/Sfp/HetI/AcpT family.</text>
</comment>
<dbReference type="NCBIfam" id="TIGR00556">
    <property type="entry name" value="pantethn_trn"/>
    <property type="match status" value="1"/>
</dbReference>
<dbReference type="Pfam" id="PF22624">
    <property type="entry name" value="AASDHPPT_N"/>
    <property type="match status" value="1"/>
</dbReference>
<dbReference type="OrthoDB" id="9808281at2"/>
<gene>
    <name evidence="9" type="ORF">JCM9152_4507</name>
</gene>
<keyword evidence="10" id="KW-1185">Reference proteome</keyword>
<evidence type="ECO:0000313" key="9">
    <source>
        <dbReference type="EMBL" id="GAE32912.1"/>
    </source>
</evidence>
<reference evidence="9" key="1">
    <citation type="journal article" date="2014" name="Genome Announc.">
        <title>Draft Genome Sequences of Three Alkaliphilic Bacillus Strains, Bacillus wakoensis JCM 9140T, Bacillus akibai JCM 9157T, and Bacillus hemicellulosilyticus JCM 9152T.</title>
        <authorList>
            <person name="Yuki M."/>
            <person name="Oshima K."/>
            <person name="Suda W."/>
            <person name="Oshida Y."/>
            <person name="Kitamura K."/>
            <person name="Iida T."/>
            <person name="Hattori M."/>
            <person name="Ohkuma M."/>
        </authorList>
    </citation>
    <scope>NUCLEOTIDE SEQUENCE [LARGE SCALE GENOMIC DNA]</scope>
    <source>
        <strain evidence="9">JCM 9152</strain>
    </source>
</reference>
<sequence length="232" mass="27226">MTKMIELFAGRIPSRIESHQFRNMLKHVSSEKQDKIKGYLRQEDALQSLLADLLIRSIIQSKLQIKNEKILFETNKYGKPKVLNDSSICYNISHSGEWIVCAVHSTSIGVDVEKIRKVDLGIAKQFFTREEQKDLLGKNVEQRLPYFFDLWTIKESYIKARGKGLFIPLNSFNVIKNTHNDIQIVTKEKHPIYYFKQYFLEYGYKLSVCAKSNDFPKKIKFVNLFDMYKNII</sequence>
<evidence type="ECO:0000256" key="6">
    <source>
        <dbReference type="ARBA" id="ARBA00023194"/>
    </source>
</evidence>
<keyword evidence="4" id="KW-0479">Metal-binding</keyword>
<keyword evidence="6" id="KW-0045">Antibiotic biosynthesis</keyword>
<dbReference type="InterPro" id="IPR050559">
    <property type="entry name" value="P-Pant_transferase_sf"/>
</dbReference>
<dbReference type="GO" id="GO:0000287">
    <property type="term" value="F:magnesium ion binding"/>
    <property type="evidence" value="ECO:0007669"/>
    <property type="project" value="InterPro"/>
</dbReference>
<comment type="cofactor">
    <cofactor evidence="1">
        <name>Mg(2+)</name>
        <dbReference type="ChEBI" id="CHEBI:18420"/>
    </cofactor>
</comment>
<dbReference type="SUPFAM" id="SSF56214">
    <property type="entry name" value="4'-phosphopantetheinyl transferase"/>
    <property type="match status" value="2"/>
</dbReference>
<evidence type="ECO:0000256" key="3">
    <source>
        <dbReference type="ARBA" id="ARBA00022679"/>
    </source>
</evidence>
<comment type="caution">
    <text evidence="9">The sequence shown here is derived from an EMBL/GenBank/DDBJ whole genome shotgun (WGS) entry which is preliminary data.</text>
</comment>
<dbReference type="STRING" id="1236971.JCM9152_4507"/>
<evidence type="ECO:0000256" key="1">
    <source>
        <dbReference type="ARBA" id="ARBA00001946"/>
    </source>
</evidence>
<dbReference type="Gene3D" id="3.90.470.20">
    <property type="entry name" value="4'-phosphopantetheinyl transferase domain"/>
    <property type="match status" value="2"/>
</dbReference>
<organism evidence="9 10">
    <name type="scientific">Halalkalibacter hemicellulosilyticusJCM 9152</name>
    <dbReference type="NCBI Taxonomy" id="1236971"/>
    <lineage>
        <taxon>Bacteria</taxon>
        <taxon>Bacillati</taxon>
        <taxon>Bacillota</taxon>
        <taxon>Bacilli</taxon>
        <taxon>Bacillales</taxon>
        <taxon>Bacillaceae</taxon>
        <taxon>Halalkalibacter</taxon>
    </lineage>
</organism>
<evidence type="ECO:0000256" key="4">
    <source>
        <dbReference type="ARBA" id="ARBA00022723"/>
    </source>
</evidence>
<dbReference type="InterPro" id="IPR008278">
    <property type="entry name" value="4-PPantetheinyl_Trfase_dom"/>
</dbReference>
<dbReference type="GO" id="GO:0017000">
    <property type="term" value="P:antibiotic biosynthetic process"/>
    <property type="evidence" value="ECO:0007669"/>
    <property type="project" value="UniProtKB-KW"/>
</dbReference>
<dbReference type="GO" id="GO:0008897">
    <property type="term" value="F:holo-[acyl-carrier-protein] synthase activity"/>
    <property type="evidence" value="ECO:0007669"/>
    <property type="project" value="InterPro"/>
</dbReference>
<dbReference type="AlphaFoldDB" id="W4QM11"/>
<evidence type="ECO:0000256" key="5">
    <source>
        <dbReference type="ARBA" id="ARBA00022842"/>
    </source>
</evidence>
<evidence type="ECO:0000259" key="7">
    <source>
        <dbReference type="Pfam" id="PF01648"/>
    </source>
</evidence>
<dbReference type="PANTHER" id="PTHR12215">
    <property type="entry name" value="PHOSPHOPANTETHEINE TRANSFERASE"/>
    <property type="match status" value="1"/>
</dbReference>
<dbReference type="Pfam" id="PF01648">
    <property type="entry name" value="ACPS"/>
    <property type="match status" value="1"/>
</dbReference>
<dbReference type="Proteomes" id="UP000018895">
    <property type="component" value="Unassembled WGS sequence"/>
</dbReference>
<dbReference type="GO" id="GO:0006633">
    <property type="term" value="P:fatty acid biosynthetic process"/>
    <property type="evidence" value="ECO:0007669"/>
    <property type="project" value="InterPro"/>
</dbReference>
<dbReference type="InterPro" id="IPR037143">
    <property type="entry name" value="4-PPantetheinyl_Trfase_dom_sf"/>
</dbReference>
<dbReference type="PANTHER" id="PTHR12215:SF10">
    <property type="entry name" value="L-AMINOADIPATE-SEMIALDEHYDE DEHYDROGENASE-PHOSPHOPANTETHEINYL TRANSFERASE"/>
    <property type="match status" value="1"/>
</dbReference>
<evidence type="ECO:0000259" key="8">
    <source>
        <dbReference type="Pfam" id="PF22624"/>
    </source>
</evidence>
<evidence type="ECO:0000256" key="2">
    <source>
        <dbReference type="ARBA" id="ARBA00010990"/>
    </source>
</evidence>
<dbReference type="GO" id="GO:0019878">
    <property type="term" value="P:lysine biosynthetic process via aminoadipic acid"/>
    <property type="evidence" value="ECO:0007669"/>
    <property type="project" value="TreeGrafter"/>
</dbReference>
<protein>
    <submittedName>
        <fullName evidence="9">4'-phosphopantetheinyl transferase</fullName>
    </submittedName>
</protein>
<dbReference type="GO" id="GO:0005829">
    <property type="term" value="C:cytosol"/>
    <property type="evidence" value="ECO:0007669"/>
    <property type="project" value="TreeGrafter"/>
</dbReference>
<proteinExistence type="inferred from homology"/>
<keyword evidence="3 9" id="KW-0808">Transferase</keyword>
<accession>W4QM11</accession>
<name>W4QM11_9BACI</name>
<dbReference type="InterPro" id="IPR055066">
    <property type="entry name" value="AASDHPPT_N"/>
</dbReference>
<evidence type="ECO:0000313" key="10">
    <source>
        <dbReference type="Proteomes" id="UP000018895"/>
    </source>
</evidence>
<dbReference type="InterPro" id="IPR004568">
    <property type="entry name" value="Ppantetheine-prot_Trfase_dom"/>
</dbReference>
<feature type="domain" description="4'-phosphopantetheinyl transferase N-terminal" evidence="8">
    <location>
        <begin position="18"/>
        <end position="104"/>
    </location>
</feature>